<dbReference type="InterPro" id="IPR001940">
    <property type="entry name" value="Peptidase_S1C"/>
</dbReference>
<dbReference type="GO" id="GO:0006508">
    <property type="term" value="P:proteolysis"/>
    <property type="evidence" value="ECO:0007669"/>
    <property type="project" value="UniProtKB-KW"/>
</dbReference>
<keyword evidence="5" id="KW-1185">Reference proteome</keyword>
<dbReference type="PRINTS" id="PR00834">
    <property type="entry name" value="PROTEASES2C"/>
</dbReference>
<dbReference type="EMBL" id="AZHW01000300">
    <property type="protein sequence ID" value="ETX00816.1"/>
    <property type="molecule type" value="Genomic_DNA"/>
</dbReference>
<gene>
    <name evidence="4" type="ORF">ETSY1_09800</name>
</gene>
<evidence type="ECO:0000256" key="2">
    <source>
        <dbReference type="ARBA" id="ARBA00022670"/>
    </source>
</evidence>
<accession>W4LSY6</accession>
<dbReference type="PANTHER" id="PTHR43343">
    <property type="entry name" value="PEPTIDASE S12"/>
    <property type="match status" value="1"/>
</dbReference>
<dbReference type="SUPFAM" id="SSF50494">
    <property type="entry name" value="Trypsin-like serine proteases"/>
    <property type="match status" value="1"/>
</dbReference>
<organism evidence="4 5">
    <name type="scientific">Entotheonella factor</name>
    <dbReference type="NCBI Taxonomy" id="1429438"/>
    <lineage>
        <taxon>Bacteria</taxon>
        <taxon>Pseudomonadati</taxon>
        <taxon>Nitrospinota/Tectimicrobiota group</taxon>
        <taxon>Candidatus Tectimicrobiota</taxon>
        <taxon>Candidatus Entotheonellia</taxon>
        <taxon>Candidatus Entotheonellales</taxon>
        <taxon>Candidatus Entotheonellaceae</taxon>
        <taxon>Candidatus Entotheonella</taxon>
    </lineage>
</organism>
<comment type="caution">
    <text evidence="4">The sequence shown here is derived from an EMBL/GenBank/DDBJ whole genome shotgun (WGS) entry which is preliminary data.</text>
</comment>
<name>W4LSY6_ENTF1</name>
<dbReference type="GO" id="GO:0004252">
    <property type="term" value="F:serine-type endopeptidase activity"/>
    <property type="evidence" value="ECO:0007669"/>
    <property type="project" value="InterPro"/>
</dbReference>
<dbReference type="AlphaFoldDB" id="W4LSY6"/>
<keyword evidence="2" id="KW-0645">Protease</keyword>
<proteinExistence type="inferred from homology"/>
<dbReference type="HOGENOM" id="CLU_1500870_0_0_7"/>
<sequence>MASRTQPLSHHSRTGKRTLAAIALSFFLMGLIAASGFKWTGAAIATETQTLVTAVPEASSRPTSFAELARQMSPTVVNIKVTKARPVSSGPWQPRGDHPFGEFFERFFKEMPQRPPHFRQQGSGSGVIISPDGFIVTNHHVIDGADTVAVILADQQEYEAKVVGRDPKTDLAVLKIETK</sequence>
<dbReference type="PANTHER" id="PTHR43343:SF3">
    <property type="entry name" value="PROTEASE DO-LIKE 8, CHLOROPLASTIC"/>
    <property type="match status" value="1"/>
</dbReference>
<dbReference type="Pfam" id="PF13365">
    <property type="entry name" value="Trypsin_2"/>
    <property type="match status" value="1"/>
</dbReference>
<evidence type="ECO:0000256" key="1">
    <source>
        <dbReference type="ARBA" id="ARBA00010541"/>
    </source>
</evidence>
<evidence type="ECO:0000256" key="3">
    <source>
        <dbReference type="ARBA" id="ARBA00022801"/>
    </source>
</evidence>
<evidence type="ECO:0000313" key="5">
    <source>
        <dbReference type="Proteomes" id="UP000019141"/>
    </source>
</evidence>
<evidence type="ECO:0008006" key="6">
    <source>
        <dbReference type="Google" id="ProtNLM"/>
    </source>
</evidence>
<evidence type="ECO:0000313" key="4">
    <source>
        <dbReference type="EMBL" id="ETX00816.1"/>
    </source>
</evidence>
<comment type="similarity">
    <text evidence="1">Belongs to the peptidase S1C family.</text>
</comment>
<keyword evidence="3" id="KW-0378">Hydrolase</keyword>
<dbReference type="PATRIC" id="fig|1429438.4.peg.2009"/>
<dbReference type="InterPro" id="IPR051201">
    <property type="entry name" value="Chloro_Bact_Ser_Proteases"/>
</dbReference>
<dbReference type="InterPro" id="IPR009003">
    <property type="entry name" value="Peptidase_S1_PA"/>
</dbReference>
<dbReference type="Gene3D" id="2.40.10.10">
    <property type="entry name" value="Trypsin-like serine proteases"/>
    <property type="match status" value="1"/>
</dbReference>
<dbReference type="Proteomes" id="UP000019141">
    <property type="component" value="Unassembled WGS sequence"/>
</dbReference>
<reference evidence="4 5" key="1">
    <citation type="journal article" date="2014" name="Nature">
        <title>An environmental bacterial taxon with a large and distinct metabolic repertoire.</title>
        <authorList>
            <person name="Wilson M.C."/>
            <person name="Mori T."/>
            <person name="Ruckert C."/>
            <person name="Uria A.R."/>
            <person name="Helf M.J."/>
            <person name="Takada K."/>
            <person name="Gernert C."/>
            <person name="Steffens U.A."/>
            <person name="Heycke N."/>
            <person name="Schmitt S."/>
            <person name="Rinke C."/>
            <person name="Helfrich E.J."/>
            <person name="Brachmann A.O."/>
            <person name="Gurgui C."/>
            <person name="Wakimoto T."/>
            <person name="Kracht M."/>
            <person name="Crusemann M."/>
            <person name="Hentschel U."/>
            <person name="Abe I."/>
            <person name="Matsunaga S."/>
            <person name="Kalinowski J."/>
            <person name="Takeyama H."/>
            <person name="Piel J."/>
        </authorList>
    </citation>
    <scope>NUCLEOTIDE SEQUENCE [LARGE SCALE GENOMIC DNA]</scope>
    <source>
        <strain evidence="5">TSY1</strain>
    </source>
</reference>
<dbReference type="InterPro" id="IPR043504">
    <property type="entry name" value="Peptidase_S1_PA_chymotrypsin"/>
</dbReference>
<protein>
    <recommendedName>
        <fullName evidence="6">Serine protease</fullName>
    </recommendedName>
</protein>